<reference evidence="1 2" key="1">
    <citation type="submission" date="2017-07" db="EMBL/GenBank/DDBJ databases">
        <title>Genome sequence of the Sordaria macrospora wild type strain R19027.</title>
        <authorList>
            <person name="Nowrousian M."/>
            <person name="Teichert I."/>
            <person name="Kueck U."/>
        </authorList>
    </citation>
    <scope>NUCLEOTIDE SEQUENCE [LARGE SCALE GENOMIC DNA]</scope>
    <source>
        <strain evidence="1 2">R19027</strain>
        <tissue evidence="1">Mycelium</tissue>
    </source>
</reference>
<organism evidence="1 2">
    <name type="scientific">Sordaria macrospora</name>
    <dbReference type="NCBI Taxonomy" id="5147"/>
    <lineage>
        <taxon>Eukaryota</taxon>
        <taxon>Fungi</taxon>
        <taxon>Dikarya</taxon>
        <taxon>Ascomycota</taxon>
        <taxon>Pezizomycotina</taxon>
        <taxon>Sordariomycetes</taxon>
        <taxon>Sordariomycetidae</taxon>
        <taxon>Sordariales</taxon>
        <taxon>Sordariaceae</taxon>
        <taxon>Sordaria</taxon>
    </lineage>
</organism>
<evidence type="ECO:0000313" key="2">
    <source>
        <dbReference type="Proteomes" id="UP000433876"/>
    </source>
</evidence>
<protein>
    <submittedName>
        <fullName evidence="1">Uncharacterized protein</fullName>
    </submittedName>
</protein>
<dbReference type="EMBL" id="NMPR01000003">
    <property type="protein sequence ID" value="KAA8636595.1"/>
    <property type="molecule type" value="Genomic_DNA"/>
</dbReference>
<dbReference type="VEuPathDB" id="FungiDB:SMAC_08897"/>
<name>A0A8S9A7D7_SORMA</name>
<dbReference type="AlphaFoldDB" id="A0A8S9A7D7"/>
<dbReference type="Proteomes" id="UP000433876">
    <property type="component" value="Unassembled WGS sequence"/>
</dbReference>
<accession>A0A8S9A7D7</accession>
<gene>
    <name evidence="1" type="ORF">SMACR_08897</name>
</gene>
<evidence type="ECO:0000313" key="1">
    <source>
        <dbReference type="EMBL" id="KAA8636595.1"/>
    </source>
</evidence>
<comment type="caution">
    <text evidence="1">The sequence shown here is derived from an EMBL/GenBank/DDBJ whole genome shotgun (WGS) entry which is preliminary data.</text>
</comment>
<proteinExistence type="predicted"/>
<sequence>MITAIQNLAITCRKVREELTDVYFFSIIPRTRLHFGMVYPPLSVRIYNRYRGPTEHAPKLTPHALPNYAMFEVLQSSSLFTDYIQHVSICWTGCLCFDRSKYQPPMQPHVLEWLTKLKRLKTVGVLSTNGCTYCDKCLPKLLRLSRTLEKVVIWTLFEDDDEAIEYDEEQIKSYWMLRAGALALMAAEEEMKEIGESTVPLARYEALLPAIEEELIHERKESVVYGAEYRIGDFSE</sequence>